<dbReference type="Gene3D" id="3.30.420.10">
    <property type="entry name" value="Ribonuclease H-like superfamily/Ribonuclease H"/>
    <property type="match status" value="1"/>
</dbReference>
<dbReference type="GO" id="GO:0003676">
    <property type="term" value="F:nucleic acid binding"/>
    <property type="evidence" value="ECO:0007669"/>
    <property type="project" value="InterPro"/>
</dbReference>
<evidence type="ECO:0000259" key="1">
    <source>
        <dbReference type="PROSITE" id="PS50878"/>
    </source>
</evidence>
<feature type="domain" description="Reverse transcriptase" evidence="1">
    <location>
        <begin position="384"/>
        <end position="654"/>
    </location>
</feature>
<dbReference type="InterPro" id="IPR002156">
    <property type="entry name" value="RNaseH_domain"/>
</dbReference>
<comment type="caution">
    <text evidence="2">The sequence shown here is derived from an EMBL/GenBank/DDBJ whole genome shotgun (WGS) entry which is preliminary data.</text>
</comment>
<dbReference type="PANTHER" id="PTHR33116">
    <property type="entry name" value="REVERSE TRANSCRIPTASE ZINC-BINDING DOMAIN-CONTAINING PROTEIN-RELATED-RELATED"/>
    <property type="match status" value="1"/>
</dbReference>
<dbReference type="PANTHER" id="PTHR33116:SF86">
    <property type="entry name" value="REVERSE TRANSCRIPTASE DOMAIN-CONTAINING PROTEIN"/>
    <property type="match status" value="1"/>
</dbReference>
<dbReference type="SUPFAM" id="SSF53098">
    <property type="entry name" value="Ribonuclease H-like"/>
    <property type="match status" value="1"/>
</dbReference>
<dbReference type="InterPro" id="IPR005135">
    <property type="entry name" value="Endo/exonuclease/phosphatase"/>
</dbReference>
<dbReference type="InterPro" id="IPR000477">
    <property type="entry name" value="RT_dom"/>
</dbReference>
<dbReference type="InterPro" id="IPR044730">
    <property type="entry name" value="RNase_H-like_dom_plant"/>
</dbReference>
<name>A0AA38U7H7_9ASTR</name>
<reference evidence="2" key="1">
    <citation type="submission" date="2023-03" db="EMBL/GenBank/DDBJ databases">
        <title>Chromosome-scale reference genome and RAD-based genetic map of yellow starthistle (Centaurea solstitialis) reveal putative structural variation and QTLs associated with invader traits.</title>
        <authorList>
            <person name="Reatini B."/>
            <person name="Cang F.A."/>
            <person name="Jiang Q."/>
            <person name="Mckibben M.T.W."/>
            <person name="Barker M.S."/>
            <person name="Rieseberg L.H."/>
            <person name="Dlugosch K.M."/>
        </authorList>
    </citation>
    <scope>NUCLEOTIDE SEQUENCE</scope>
    <source>
        <strain evidence="2">CAN-66</strain>
        <tissue evidence="2">Leaf</tissue>
    </source>
</reference>
<dbReference type="InterPro" id="IPR026960">
    <property type="entry name" value="RVT-Znf"/>
</dbReference>
<dbReference type="Pfam" id="PF03372">
    <property type="entry name" value="Exo_endo_phos"/>
    <property type="match status" value="1"/>
</dbReference>
<protein>
    <recommendedName>
        <fullName evidence="1">Reverse transcriptase domain-containing protein</fullName>
    </recommendedName>
</protein>
<dbReference type="InterPro" id="IPR036397">
    <property type="entry name" value="RNaseH_sf"/>
</dbReference>
<gene>
    <name evidence="2" type="ORF">OSB04_003891</name>
</gene>
<dbReference type="PROSITE" id="PS50878">
    <property type="entry name" value="RT_POL"/>
    <property type="match status" value="1"/>
</dbReference>
<dbReference type="InterPro" id="IPR036691">
    <property type="entry name" value="Endo/exonu/phosph_ase_sf"/>
</dbReference>
<evidence type="ECO:0000313" key="3">
    <source>
        <dbReference type="Proteomes" id="UP001172457"/>
    </source>
</evidence>
<dbReference type="CDD" id="cd06222">
    <property type="entry name" value="RNase_H_like"/>
    <property type="match status" value="1"/>
</dbReference>
<keyword evidence="3" id="KW-1185">Reference proteome</keyword>
<organism evidence="2 3">
    <name type="scientific">Centaurea solstitialis</name>
    <name type="common">yellow star-thistle</name>
    <dbReference type="NCBI Taxonomy" id="347529"/>
    <lineage>
        <taxon>Eukaryota</taxon>
        <taxon>Viridiplantae</taxon>
        <taxon>Streptophyta</taxon>
        <taxon>Embryophyta</taxon>
        <taxon>Tracheophyta</taxon>
        <taxon>Spermatophyta</taxon>
        <taxon>Magnoliopsida</taxon>
        <taxon>eudicotyledons</taxon>
        <taxon>Gunneridae</taxon>
        <taxon>Pentapetalae</taxon>
        <taxon>asterids</taxon>
        <taxon>campanulids</taxon>
        <taxon>Asterales</taxon>
        <taxon>Asteraceae</taxon>
        <taxon>Carduoideae</taxon>
        <taxon>Cardueae</taxon>
        <taxon>Centaureinae</taxon>
        <taxon>Centaurea</taxon>
    </lineage>
</organism>
<dbReference type="Proteomes" id="UP001172457">
    <property type="component" value="Chromosome 1"/>
</dbReference>
<dbReference type="Pfam" id="PF13966">
    <property type="entry name" value="zf-RVT"/>
    <property type="match status" value="1"/>
</dbReference>
<sequence length="1290" mass="148436">MEIYDNTYGTWRFTGFYGFPERTRRRVSWNLLRSLAEQSNLPWVVMGDFNDLLSQEEKQGLHEHPDWCIQGFRETLSDCRLMDLSMHGFPFTWSRHKGKPNEVLERLDRAVASQSWINLFPNHWVENLVCPISDHSPIALHTQVRQPYPHIKIFRFENKWLQEPSFDKLFLDSWNNLGNIDLPSKLSSLAVTFKKWGRNLNLSFKNDVKDAYSKLSLLRGNPNPIANAAFEEERQRLLAILLLEEEHWRQRSKVFWLKEGDTNTKFFHAVANGRRKSNRIIKLQDDNGQWVEDVIGLHNLATEYFTRLFSTSTGSPELITKLVKKSLAARDVARLETPFTKEEFRIALFQMHPDKSPGPDGFNPRFYQKFWPVLGDDIFHAGMSWLENGSFPFGVNDTILTLIPKCDSPKNMKEFRPIALCNVILKIVTKVMANRIKPSLSSLISVNQSAFIKDRLITDNVMVAFETLHTMQRNTRKKYGEVALKIDISKAYDRLDWNYLRQMLIALGFPRRWVNMIMLTVESVRYFVRINDNLVGPIIPQRGLRQGDPLSPYLFILCMEGLSAILNHEKATGRIHGCQVARGAPVITHLLFADDAFFFCRASIDESRRIKHILSTYEAASGQAINFAKSGIMFSNNLAPDLKHGLSCILGINKSLDAGRYLGLPSLVGRSKKIIFRHIQDRLYQKLQNWRKRPISIAGRATLIKAAAQAVPVYYMSVFLFPASTIKVLERMLNSFWWGTKSVNSRSINWLSWDKLCVPKKFGGLGFRDFTAFNVAMLGKQAWRLVSNPTSLVSRIYKAKYYPRGVFMEARLGNSPSFLWRSIWHSQLVLQEGLRWKVGDGRSINIWNEPWLRDDKNFKVETPVDSHHSDMCVCDLISSSSNSWNIDMISRIFSARDRDCILNLPPPSGLEPDRIIWHWTSNGVYSVKSSYRIIMERLVQNHHFFIDDDWHRIWNADVPYKVRYFVWRALRDVLPTRLSLHSRGVQISPLCPLCERNLENSWHTFVGCPTTTPVWIETGIWTDINSLLGEVNSFTELGFRLLRNWPKIIGDQFIMTLWSLWHRRNDIIWNDGPRDPNSVTRRAKNVHMNWIRIRGLCTTDALPTNPPCSTKWHPPRQGFLKCNVDAATFESNNSAGFGTIVRDPKGDFMVAKATPINFLPPVRECEARALLDAIIWVSSLNLSHVIFETDAKVVTDAIYDPEKDISEFGDVIGNIRSLLTSHSNFSVHHIGRQANEAAHMVARHSRLFSCPNIFSSLPSFLSSCINDVCYSHNANEMSRTLMGDGHAETR</sequence>
<proteinExistence type="predicted"/>
<dbReference type="Pfam" id="PF00078">
    <property type="entry name" value="RVT_1"/>
    <property type="match status" value="1"/>
</dbReference>
<dbReference type="CDD" id="cd01650">
    <property type="entry name" value="RT_nLTR_like"/>
    <property type="match status" value="1"/>
</dbReference>
<dbReference type="Pfam" id="PF13456">
    <property type="entry name" value="RVT_3"/>
    <property type="match status" value="1"/>
</dbReference>
<dbReference type="GO" id="GO:0004523">
    <property type="term" value="F:RNA-DNA hybrid ribonuclease activity"/>
    <property type="evidence" value="ECO:0007669"/>
    <property type="project" value="InterPro"/>
</dbReference>
<dbReference type="SUPFAM" id="SSF56672">
    <property type="entry name" value="DNA/RNA polymerases"/>
    <property type="match status" value="1"/>
</dbReference>
<dbReference type="InterPro" id="IPR043502">
    <property type="entry name" value="DNA/RNA_pol_sf"/>
</dbReference>
<accession>A0AA38U7H7</accession>
<dbReference type="InterPro" id="IPR012337">
    <property type="entry name" value="RNaseH-like_sf"/>
</dbReference>
<dbReference type="EMBL" id="JARYMX010000001">
    <property type="protein sequence ID" value="KAJ9567925.1"/>
    <property type="molecule type" value="Genomic_DNA"/>
</dbReference>
<dbReference type="SUPFAM" id="SSF56219">
    <property type="entry name" value="DNase I-like"/>
    <property type="match status" value="1"/>
</dbReference>
<evidence type="ECO:0000313" key="2">
    <source>
        <dbReference type="EMBL" id="KAJ9567925.1"/>
    </source>
</evidence>
<dbReference type="Gene3D" id="3.60.10.10">
    <property type="entry name" value="Endonuclease/exonuclease/phosphatase"/>
    <property type="match status" value="1"/>
</dbReference>